<name>A0A1B9II48_9TREE</name>
<reference evidence="3 4" key="1">
    <citation type="submission" date="2013-07" db="EMBL/GenBank/DDBJ databases">
        <title>The Genome Sequence of Kwoniella mangroviensis CBS10435.</title>
        <authorList>
            <consortium name="The Broad Institute Genome Sequencing Platform"/>
            <person name="Cuomo C."/>
            <person name="Litvintseva A."/>
            <person name="Chen Y."/>
            <person name="Heitman J."/>
            <person name="Sun S."/>
            <person name="Springer D."/>
            <person name="Dromer F."/>
            <person name="Young S.K."/>
            <person name="Zeng Q."/>
            <person name="Gargeya S."/>
            <person name="Fitzgerald M."/>
            <person name="Abouelleil A."/>
            <person name="Alvarado L."/>
            <person name="Berlin A.M."/>
            <person name="Chapman S.B."/>
            <person name="Dewar J."/>
            <person name="Goldberg J."/>
            <person name="Griggs A."/>
            <person name="Gujja S."/>
            <person name="Hansen M."/>
            <person name="Howarth C."/>
            <person name="Imamovic A."/>
            <person name="Larimer J."/>
            <person name="McCowan C."/>
            <person name="Murphy C."/>
            <person name="Pearson M."/>
            <person name="Priest M."/>
            <person name="Roberts A."/>
            <person name="Saif S."/>
            <person name="Shea T."/>
            <person name="Sykes S."/>
            <person name="Wortman J."/>
            <person name="Nusbaum C."/>
            <person name="Birren B."/>
        </authorList>
    </citation>
    <scope>NUCLEOTIDE SEQUENCE [LARGE SCALE GENOMIC DNA]</scope>
    <source>
        <strain evidence="3 4">CBS 10435</strain>
    </source>
</reference>
<dbReference type="AlphaFoldDB" id="A0A1B9II48"/>
<organism evidence="3 4">
    <name type="scientific">Kwoniella mangroviensis CBS 10435</name>
    <dbReference type="NCBI Taxonomy" id="1331196"/>
    <lineage>
        <taxon>Eukaryota</taxon>
        <taxon>Fungi</taxon>
        <taxon>Dikarya</taxon>
        <taxon>Basidiomycota</taxon>
        <taxon>Agaricomycotina</taxon>
        <taxon>Tremellomycetes</taxon>
        <taxon>Tremellales</taxon>
        <taxon>Cryptococcaceae</taxon>
        <taxon>Kwoniella</taxon>
    </lineage>
</organism>
<evidence type="ECO:0000313" key="4">
    <source>
        <dbReference type="Proteomes" id="UP000092583"/>
    </source>
</evidence>
<proteinExistence type="predicted"/>
<dbReference type="Gene3D" id="2.80.10.50">
    <property type="match status" value="1"/>
</dbReference>
<keyword evidence="2" id="KW-0732">Signal</keyword>
<dbReference type="EMBL" id="KI669467">
    <property type="protein sequence ID" value="OCF55060.1"/>
    <property type="molecule type" value="Genomic_DNA"/>
</dbReference>
<dbReference type="Proteomes" id="UP000092583">
    <property type="component" value="Unassembled WGS sequence"/>
</dbReference>
<accession>A0A1B9II48</accession>
<dbReference type="OrthoDB" id="10425991at2759"/>
<feature type="signal peptide" evidence="2">
    <location>
        <begin position="1"/>
        <end position="18"/>
    </location>
</feature>
<dbReference type="PROSITE" id="PS50231">
    <property type="entry name" value="RICIN_B_LECTIN"/>
    <property type="match status" value="1"/>
</dbReference>
<reference evidence="4" key="2">
    <citation type="submission" date="2013-12" db="EMBL/GenBank/DDBJ databases">
        <title>Evolution of pathogenesis and genome organization in the Tremellales.</title>
        <authorList>
            <person name="Cuomo C."/>
            <person name="Litvintseva A."/>
            <person name="Heitman J."/>
            <person name="Chen Y."/>
            <person name="Sun S."/>
            <person name="Springer D."/>
            <person name="Dromer F."/>
            <person name="Young S."/>
            <person name="Zeng Q."/>
            <person name="Chapman S."/>
            <person name="Gujja S."/>
            <person name="Saif S."/>
            <person name="Birren B."/>
        </authorList>
    </citation>
    <scope>NUCLEOTIDE SEQUENCE [LARGE SCALE GENOMIC DNA]</scope>
    <source>
        <strain evidence="4">CBS 10435</strain>
    </source>
</reference>
<evidence type="ECO:0000256" key="1">
    <source>
        <dbReference type="SAM" id="MobiDB-lite"/>
    </source>
</evidence>
<evidence type="ECO:0000313" key="3">
    <source>
        <dbReference type="EMBL" id="OCF55060.1"/>
    </source>
</evidence>
<keyword evidence="4" id="KW-1185">Reference proteome</keyword>
<sequence>MIILTALLPLMALTSVLASAIVQRSGATDVKLRVKDTEDCLSKKPSPGDPNSFGASTEKCADAPKWTINRDQPGKIQLAGSKDKVLESSQGGVLVTLEAPEDGNTFQEWTFRDDGSIKNTFDGSSDQEYCLAKTTDPIFTMDLDDCPEADAKLDEGDPRVWEIIE</sequence>
<protein>
    <submittedName>
        <fullName evidence="3">Uncharacterized protein</fullName>
    </submittedName>
</protein>
<feature type="region of interest" description="Disordered" evidence="1">
    <location>
        <begin position="39"/>
        <end position="58"/>
    </location>
</feature>
<feature type="chain" id="PRO_5008628639" evidence="2">
    <location>
        <begin position="19"/>
        <end position="165"/>
    </location>
</feature>
<dbReference type="SUPFAM" id="SSF50370">
    <property type="entry name" value="Ricin B-like lectins"/>
    <property type="match status" value="1"/>
</dbReference>
<dbReference type="InterPro" id="IPR035992">
    <property type="entry name" value="Ricin_B-like_lectins"/>
</dbReference>
<gene>
    <name evidence="3" type="ORF">L486_07170</name>
</gene>
<evidence type="ECO:0000256" key="2">
    <source>
        <dbReference type="SAM" id="SignalP"/>
    </source>
</evidence>